<accession>A0A2R8ACL8</accession>
<sequence length="70" mass="6983">MTLILILGAITTLLGVGGLAYCIREAAAVRKGGMAPEQAQAKLRALVAVNLGSVAVATLGLALVIVGLIL</sequence>
<name>A0A2R8ACL8_9RHOB</name>
<evidence type="ECO:0000313" key="3">
    <source>
        <dbReference type="Proteomes" id="UP000244932"/>
    </source>
</evidence>
<keyword evidence="1" id="KW-0472">Membrane</keyword>
<dbReference type="AlphaFoldDB" id="A0A2R8ACL8"/>
<reference evidence="2 3" key="1">
    <citation type="submission" date="2018-03" db="EMBL/GenBank/DDBJ databases">
        <authorList>
            <person name="Keele B.F."/>
        </authorList>
    </citation>
    <scope>NUCLEOTIDE SEQUENCE [LARGE SCALE GENOMIC DNA]</scope>
    <source>
        <strain evidence="2 3">CeCT 8812</strain>
    </source>
</reference>
<keyword evidence="3" id="KW-1185">Reference proteome</keyword>
<evidence type="ECO:0000313" key="2">
    <source>
        <dbReference type="EMBL" id="SPF30003.1"/>
    </source>
</evidence>
<dbReference type="EMBL" id="OMKW01000003">
    <property type="protein sequence ID" value="SPF30003.1"/>
    <property type="molecule type" value="Genomic_DNA"/>
</dbReference>
<protein>
    <submittedName>
        <fullName evidence="2">Uncharacterized protein</fullName>
    </submittedName>
</protein>
<dbReference type="RefSeq" id="WP_108782729.1">
    <property type="nucleotide sequence ID" value="NZ_OMKW01000003.1"/>
</dbReference>
<organism evidence="2 3">
    <name type="scientific">Pontivivens insulae</name>
    <dbReference type="NCBI Taxonomy" id="1639689"/>
    <lineage>
        <taxon>Bacteria</taxon>
        <taxon>Pseudomonadati</taxon>
        <taxon>Pseudomonadota</taxon>
        <taxon>Alphaproteobacteria</taxon>
        <taxon>Rhodobacterales</taxon>
        <taxon>Paracoccaceae</taxon>
        <taxon>Pontivivens</taxon>
    </lineage>
</organism>
<evidence type="ECO:0000256" key="1">
    <source>
        <dbReference type="SAM" id="Phobius"/>
    </source>
</evidence>
<proteinExistence type="predicted"/>
<keyword evidence="1" id="KW-1133">Transmembrane helix</keyword>
<keyword evidence="1" id="KW-0812">Transmembrane</keyword>
<feature type="transmembrane region" description="Helical" evidence="1">
    <location>
        <begin position="46"/>
        <end position="69"/>
    </location>
</feature>
<dbReference type="OrthoDB" id="7875737at2"/>
<dbReference type="Proteomes" id="UP000244932">
    <property type="component" value="Unassembled WGS sequence"/>
</dbReference>
<gene>
    <name evidence="2" type="ORF">POI8812_02331</name>
</gene>